<keyword evidence="3" id="KW-0808">Transferase</keyword>
<proteinExistence type="predicted"/>
<dbReference type="InterPro" id="IPR014030">
    <property type="entry name" value="Ketoacyl_synth_N"/>
</dbReference>
<organism evidence="7 8">
    <name type="scientific">Streptomyces chisholmiae</name>
    <dbReference type="NCBI Taxonomy" id="3075540"/>
    <lineage>
        <taxon>Bacteria</taxon>
        <taxon>Bacillati</taxon>
        <taxon>Actinomycetota</taxon>
        <taxon>Actinomycetes</taxon>
        <taxon>Kitasatosporales</taxon>
        <taxon>Streptomycetaceae</taxon>
        <taxon>Streptomyces</taxon>
    </lineage>
</organism>
<dbReference type="Pfam" id="PF00550">
    <property type="entry name" value="PP-binding"/>
    <property type="match status" value="1"/>
</dbReference>
<dbReference type="Pfam" id="PF00109">
    <property type="entry name" value="ketoacyl-synt"/>
    <property type="match status" value="1"/>
</dbReference>
<dbReference type="PROSITE" id="PS00606">
    <property type="entry name" value="KS3_1"/>
    <property type="match status" value="1"/>
</dbReference>
<comment type="caution">
    <text evidence="7">The sequence shown here is derived from an EMBL/GenBank/DDBJ whole genome shotgun (WGS) entry which is preliminary data.</text>
</comment>
<gene>
    <name evidence="7" type="ORF">RM844_17245</name>
</gene>
<dbReference type="CDD" id="cd00833">
    <property type="entry name" value="PKS"/>
    <property type="match status" value="1"/>
</dbReference>
<protein>
    <submittedName>
        <fullName evidence="7">Beta-ketoacyl synthase N-terminal-like domain-containing protein</fullName>
    </submittedName>
</protein>
<evidence type="ECO:0000313" key="7">
    <source>
        <dbReference type="EMBL" id="MDT0268029.1"/>
    </source>
</evidence>
<evidence type="ECO:0000259" key="5">
    <source>
        <dbReference type="PROSITE" id="PS50075"/>
    </source>
</evidence>
<evidence type="ECO:0000256" key="4">
    <source>
        <dbReference type="ARBA" id="ARBA00023315"/>
    </source>
</evidence>
<name>A0ABU2JTG8_9ACTN</name>
<dbReference type="InterPro" id="IPR020841">
    <property type="entry name" value="PKS_Beta-ketoAc_synthase_dom"/>
</dbReference>
<dbReference type="PROSITE" id="PS52004">
    <property type="entry name" value="KS3_2"/>
    <property type="match status" value="1"/>
</dbReference>
<dbReference type="SMART" id="SM00825">
    <property type="entry name" value="PKS_KS"/>
    <property type="match status" value="1"/>
</dbReference>
<dbReference type="PANTHER" id="PTHR43775">
    <property type="entry name" value="FATTY ACID SYNTHASE"/>
    <property type="match status" value="1"/>
</dbReference>
<keyword evidence="1" id="KW-0596">Phosphopantetheine</keyword>
<dbReference type="PROSITE" id="PS50075">
    <property type="entry name" value="CARRIER"/>
    <property type="match status" value="1"/>
</dbReference>
<evidence type="ECO:0000256" key="1">
    <source>
        <dbReference type="ARBA" id="ARBA00022450"/>
    </source>
</evidence>
<dbReference type="RefSeq" id="WP_311668114.1">
    <property type="nucleotide sequence ID" value="NZ_JAVREO010000009.1"/>
</dbReference>
<accession>A0ABU2JTG8</accession>
<evidence type="ECO:0000256" key="3">
    <source>
        <dbReference type="ARBA" id="ARBA00022679"/>
    </source>
</evidence>
<dbReference type="InterPro" id="IPR009081">
    <property type="entry name" value="PP-bd_ACP"/>
</dbReference>
<dbReference type="Pfam" id="PF22621">
    <property type="entry name" value="CurL-like_PKS_C"/>
    <property type="match status" value="1"/>
</dbReference>
<keyword evidence="8" id="KW-1185">Reference proteome</keyword>
<feature type="domain" description="Carrier" evidence="5">
    <location>
        <begin position="585"/>
        <end position="663"/>
    </location>
</feature>
<keyword evidence="2" id="KW-0597">Phosphoprotein</keyword>
<dbReference type="InterPro" id="IPR036736">
    <property type="entry name" value="ACP-like_sf"/>
</dbReference>
<keyword evidence="4" id="KW-0012">Acyltransferase</keyword>
<feature type="domain" description="Ketosynthase family 3 (KS3)" evidence="6">
    <location>
        <begin position="10"/>
        <end position="434"/>
    </location>
</feature>
<dbReference type="SUPFAM" id="SSF47336">
    <property type="entry name" value="ACP-like"/>
    <property type="match status" value="1"/>
</dbReference>
<evidence type="ECO:0000259" key="6">
    <source>
        <dbReference type="PROSITE" id="PS52004"/>
    </source>
</evidence>
<dbReference type="Proteomes" id="UP001183410">
    <property type="component" value="Unassembled WGS sequence"/>
</dbReference>
<dbReference type="InterPro" id="IPR018201">
    <property type="entry name" value="Ketoacyl_synth_AS"/>
</dbReference>
<dbReference type="EMBL" id="JAVREO010000009">
    <property type="protein sequence ID" value="MDT0268029.1"/>
    <property type="molecule type" value="Genomic_DNA"/>
</dbReference>
<dbReference type="Gene3D" id="3.30.70.3290">
    <property type="match status" value="1"/>
</dbReference>
<dbReference type="InterPro" id="IPR014031">
    <property type="entry name" value="Ketoacyl_synth_C"/>
</dbReference>
<dbReference type="Gene3D" id="1.10.1200.10">
    <property type="entry name" value="ACP-like"/>
    <property type="match status" value="1"/>
</dbReference>
<dbReference type="SUPFAM" id="SSF53901">
    <property type="entry name" value="Thiolase-like"/>
    <property type="match status" value="1"/>
</dbReference>
<dbReference type="InterPro" id="IPR050091">
    <property type="entry name" value="PKS_NRPS_Biosynth_Enz"/>
</dbReference>
<dbReference type="PANTHER" id="PTHR43775:SF37">
    <property type="entry name" value="SI:DKEY-61P9.11"/>
    <property type="match status" value="1"/>
</dbReference>
<sequence length="667" mass="70424">MKSSTAEVQGRAVAVIGMACRLPGADDPDQLWEVLRDGLDATSETPADRYDVEALYSPTAGPGTIASRRAGYVRGMADFDAEFFGVSAAEAVELDPQQRLLLMATWEALEDAGQLPSALAGTRTGVYVGAARSDFLEEQYRRGLSAVNASAFHNYRSLLAARVSHAFDLRGPSVVLDTACSSSLTAVHSAVLSLRAGETRLAIAAGVNLLLRPDEGVLMTQAGTLAADGRVKFGDAAADGFTPSDGLGVVILKPLRQAIADGDRIRAVISGSAVGNDGQSSESVLTPSLAGQVDVLRWAYEDAGISPADVDFVEAHGSGSPTLDPLELTALGQVLGEGRPADRPVIVGSVKSNIGHAEAAGGLAGVIKTVLALEHGQVPPTLNVTTHNPKVAWDRLPLAMASGLHELPAVGRPAVAGVSGQGSSALNAHVVLRQGETLATRRAAAQTPGAEGADGEVYLLTLSARSIPALQSLVRSYVDYLSPGGRGAEYPLGDICFSAATRRQHHAFRLAVLGTSREELIAALSDPARPLEPELAALPLAAVAEQYRRGHDVRWESVFGPDHLYVQLPNYPWQTKRYWPGERVVETSERGGDLAVTVLREHARSASPDYSDGALLSEMGIDSLARVRILLRLAADHGYEVEAEELAQLRTVGDFRNWLHVLEAQAA</sequence>
<dbReference type="InterPro" id="IPR016039">
    <property type="entry name" value="Thiolase-like"/>
</dbReference>
<evidence type="ECO:0000256" key="2">
    <source>
        <dbReference type="ARBA" id="ARBA00022553"/>
    </source>
</evidence>
<reference evidence="8" key="1">
    <citation type="submission" date="2023-07" db="EMBL/GenBank/DDBJ databases">
        <title>30 novel species of actinomycetes from the DSMZ collection.</title>
        <authorList>
            <person name="Nouioui I."/>
        </authorList>
    </citation>
    <scope>NUCLEOTIDE SEQUENCE [LARGE SCALE GENOMIC DNA]</scope>
    <source>
        <strain evidence="8">DSM 44915</strain>
    </source>
</reference>
<dbReference type="Pfam" id="PF02801">
    <property type="entry name" value="Ketoacyl-synt_C"/>
    <property type="match status" value="1"/>
</dbReference>
<evidence type="ECO:0000313" key="8">
    <source>
        <dbReference type="Proteomes" id="UP001183410"/>
    </source>
</evidence>
<dbReference type="Gene3D" id="3.40.47.10">
    <property type="match status" value="1"/>
</dbReference>